<accession>A0ABT0R1B0</accession>
<evidence type="ECO:0000313" key="2">
    <source>
        <dbReference type="Proteomes" id="UP001203761"/>
    </source>
</evidence>
<organism evidence="1 2">
    <name type="scientific">Brachybacterium equifaecis</name>
    <dbReference type="NCBI Taxonomy" id="2910770"/>
    <lineage>
        <taxon>Bacteria</taxon>
        <taxon>Bacillati</taxon>
        <taxon>Actinomycetota</taxon>
        <taxon>Actinomycetes</taxon>
        <taxon>Micrococcales</taxon>
        <taxon>Dermabacteraceae</taxon>
        <taxon>Brachybacterium</taxon>
    </lineage>
</organism>
<comment type="caution">
    <text evidence="1">The sequence shown here is derived from an EMBL/GenBank/DDBJ whole genome shotgun (WGS) entry which is preliminary data.</text>
</comment>
<gene>
    <name evidence="1" type="ORF">Bequi_09980</name>
</gene>
<dbReference type="Proteomes" id="UP001203761">
    <property type="component" value="Unassembled WGS sequence"/>
</dbReference>
<reference evidence="1" key="1">
    <citation type="submission" date="2022-02" db="EMBL/GenBank/DDBJ databases">
        <authorList>
            <person name="Lee M."/>
            <person name="Kim S.-J."/>
            <person name="Jung M.-Y."/>
        </authorList>
    </citation>
    <scope>NUCLEOTIDE SEQUENCE</scope>
    <source>
        <strain evidence="1">JHP9</strain>
    </source>
</reference>
<dbReference type="RefSeq" id="WP_249737786.1">
    <property type="nucleotide sequence ID" value="NZ_JAKNCJ010000004.1"/>
</dbReference>
<dbReference type="EMBL" id="JAKNCJ010000004">
    <property type="protein sequence ID" value="MCL6423712.1"/>
    <property type="molecule type" value="Genomic_DNA"/>
</dbReference>
<evidence type="ECO:0000313" key="1">
    <source>
        <dbReference type="EMBL" id="MCL6423712.1"/>
    </source>
</evidence>
<protein>
    <submittedName>
        <fullName evidence="1">Uncharacterized protein</fullName>
    </submittedName>
</protein>
<sequence>MDHLFAPVAPVNARQVTLKYHLHVARGRTREKHVLLRRLELLIVDAAPSDPRFTDTHLRVMPSGSIYRGRRLLNDASDDQSREATRNAFELEHVVSPDGRVLSANHLSAGA</sequence>
<keyword evidence="2" id="KW-1185">Reference proteome</keyword>
<name>A0ABT0R1B0_9MICO</name>
<proteinExistence type="predicted"/>